<accession>A0ABN0G2S4</accession>
<dbReference type="EMBL" id="JH692064">
    <property type="protein sequence ID" value="EIP86551.1"/>
    <property type="molecule type" value="Genomic_DNA"/>
</dbReference>
<reference evidence="2" key="1">
    <citation type="journal article" date="2012" name="J. Bacteriol.">
        <title>Revised Genome Sequence of Burkholderia thailandensis MSMB43 with Improved Annotation.</title>
        <authorList>
            <person name="Zhuo Y."/>
            <person name="Liu L."/>
            <person name="Wang Q."/>
            <person name="Liu X."/>
            <person name="Ren B."/>
            <person name="Liu M."/>
            <person name="Ni P."/>
            <person name="Cheng Y.Q."/>
            <person name="Zhang L."/>
        </authorList>
    </citation>
    <scope>NUCLEOTIDE SEQUENCE [LARGE SCALE GENOMIC DNA]</scope>
    <source>
        <strain evidence="2">MSMB43</strain>
    </source>
</reference>
<gene>
    <name evidence="1" type="ORF">A33K_16153</name>
</gene>
<protein>
    <submittedName>
        <fullName evidence="1">Uncharacterized protein</fullName>
    </submittedName>
</protein>
<evidence type="ECO:0000313" key="1">
    <source>
        <dbReference type="EMBL" id="EIP86551.1"/>
    </source>
</evidence>
<organism evidence="1 2">
    <name type="scientific">Burkholderia humptydooensis MSMB43</name>
    <dbReference type="NCBI Taxonomy" id="441157"/>
    <lineage>
        <taxon>Bacteria</taxon>
        <taxon>Pseudomonadati</taxon>
        <taxon>Pseudomonadota</taxon>
        <taxon>Betaproteobacteria</taxon>
        <taxon>Burkholderiales</taxon>
        <taxon>Burkholderiaceae</taxon>
        <taxon>Burkholderia</taxon>
        <taxon>pseudomallei group</taxon>
    </lineage>
</organism>
<keyword evidence="2" id="KW-1185">Reference proteome</keyword>
<proteinExistence type="predicted"/>
<evidence type="ECO:0000313" key="2">
    <source>
        <dbReference type="Proteomes" id="UP000004682"/>
    </source>
</evidence>
<name>A0ABN0G2S4_9BURK</name>
<sequence>MLFECRSIAHGHARVRRGVAAWEELERCVDRFMTIDDAPEHAMRELATGSDDAGPGLCALAQRRAEAVRRPSRIKNACPPAANV</sequence>
<dbReference type="Proteomes" id="UP000004682">
    <property type="component" value="Unassembled WGS sequence"/>
</dbReference>